<dbReference type="GO" id="GO:0006508">
    <property type="term" value="P:proteolysis"/>
    <property type="evidence" value="ECO:0007669"/>
    <property type="project" value="UniProtKB-KW"/>
</dbReference>
<name>A0A1G7EGK4_9ACTO</name>
<accession>A0A1G7EGK4</accession>
<reference evidence="5" key="1">
    <citation type="submission" date="2016-10" db="EMBL/GenBank/DDBJ databases">
        <authorList>
            <person name="Varghese N."/>
        </authorList>
    </citation>
    <scope>NUCLEOTIDE SEQUENCE [LARGE SCALE GENOMIC DNA]</scope>
    <source>
        <strain evidence="5">DSM 20639</strain>
    </source>
</reference>
<dbReference type="Proteomes" id="UP000182744">
    <property type="component" value="Unassembled WGS sequence"/>
</dbReference>
<keyword evidence="5" id="KW-1185">Reference proteome</keyword>
<dbReference type="GO" id="GO:0004252">
    <property type="term" value="F:serine-type endopeptidase activity"/>
    <property type="evidence" value="ECO:0007669"/>
    <property type="project" value="UniProtKB-UniRule"/>
</dbReference>
<dbReference type="PANTHER" id="PTHR10046">
    <property type="entry name" value="ATP DEPENDENT LON PROTEASE FAMILY MEMBER"/>
    <property type="match status" value="1"/>
</dbReference>
<organism evidence="4 5">
    <name type="scientific">Actinobaculum suis</name>
    <dbReference type="NCBI Taxonomy" id="1657"/>
    <lineage>
        <taxon>Bacteria</taxon>
        <taxon>Bacillati</taxon>
        <taxon>Actinomycetota</taxon>
        <taxon>Actinomycetes</taxon>
        <taxon>Actinomycetales</taxon>
        <taxon>Actinomycetaceae</taxon>
        <taxon>Actinobaculum</taxon>
    </lineage>
</organism>
<dbReference type="Gene3D" id="2.30.42.10">
    <property type="match status" value="1"/>
</dbReference>
<dbReference type="GO" id="GO:0004176">
    <property type="term" value="F:ATP-dependent peptidase activity"/>
    <property type="evidence" value="ECO:0007669"/>
    <property type="project" value="UniProtKB-UniRule"/>
</dbReference>
<feature type="active site" evidence="1">
    <location>
        <position position="378"/>
    </location>
</feature>
<sequence length="463" mass="47291">MRGRYPRVRSGRARLRGRVSHVSARVYLYLPKVLGKVWEIILFSRLVVHDGQVAKGTLRSGTAFAVASVIALVTPGAYLVESAGPAIDTVGEIDGVKLVDISGAETYPTESNYYMTTVSAAGNPDVGVPGALAAVALLDKNSQLLPIRALYPRSYTAAEDEAQNEAAMQDSQTVAADVAAELAGHPVRMKLTVTGALEGGPAAGKLTAGDVLTSLSVPGSAAGNAPSTEPGGESGTAGAAADGAQPGATKSVETTSFLQMAKLLAQTVPGTPVQVGYLREGEPGEVTIVTSAYSPDPSGWVKPGSQLGIGVTVSDVESPVQAKYAVEDIGGPSAGLMFTLAIYDELTPGSLAGKATIAGTGTMSFNGEVGPIGGIQHKLRGAAAEGATDFFAPALNCPETVDWEPEGMNVWAVRNIQEAIAAATQIGAGQRPQLPTCRELVEAAPHVPDASPADDAPPVADAE</sequence>
<dbReference type="InterPro" id="IPR020568">
    <property type="entry name" value="Ribosomal_Su5_D2-typ_SF"/>
</dbReference>
<dbReference type="GO" id="GO:0030163">
    <property type="term" value="P:protein catabolic process"/>
    <property type="evidence" value="ECO:0007669"/>
    <property type="project" value="InterPro"/>
</dbReference>
<feature type="domain" description="Lon proteolytic" evidence="3">
    <location>
        <begin position="326"/>
        <end position="426"/>
    </location>
</feature>
<dbReference type="EMBL" id="FNAU01000017">
    <property type="protein sequence ID" value="SDE62575.1"/>
    <property type="molecule type" value="Genomic_DNA"/>
</dbReference>
<dbReference type="AlphaFoldDB" id="A0A1G7EGK4"/>
<evidence type="ECO:0000256" key="1">
    <source>
        <dbReference type="PROSITE-ProRule" id="PRU01122"/>
    </source>
</evidence>
<gene>
    <name evidence="4" type="ORF">SAMN05421878_11723</name>
</gene>
<dbReference type="SUPFAM" id="SSF54211">
    <property type="entry name" value="Ribosomal protein S5 domain 2-like"/>
    <property type="match status" value="1"/>
</dbReference>
<keyword evidence="1" id="KW-0378">Hydrolase</keyword>
<proteinExistence type="inferred from homology"/>
<dbReference type="GO" id="GO:0005524">
    <property type="term" value="F:ATP binding"/>
    <property type="evidence" value="ECO:0007669"/>
    <property type="project" value="InterPro"/>
</dbReference>
<keyword evidence="1" id="KW-0720">Serine protease</keyword>
<protein>
    <recommendedName>
        <fullName evidence="1">endopeptidase La</fullName>
        <ecNumber evidence="1">3.4.21.53</ecNumber>
    </recommendedName>
</protein>
<dbReference type="Gene3D" id="3.30.230.10">
    <property type="match status" value="1"/>
</dbReference>
<dbReference type="InterPro" id="IPR036034">
    <property type="entry name" value="PDZ_sf"/>
</dbReference>
<dbReference type="InterPro" id="IPR008269">
    <property type="entry name" value="Lon_proteolytic"/>
</dbReference>
<feature type="compositionally biased region" description="Low complexity" evidence="2">
    <location>
        <begin position="236"/>
        <end position="248"/>
    </location>
</feature>
<feature type="region of interest" description="Disordered" evidence="2">
    <location>
        <begin position="437"/>
        <end position="463"/>
    </location>
</feature>
<dbReference type="InterPro" id="IPR014721">
    <property type="entry name" value="Ribsml_uS5_D2-typ_fold_subgr"/>
</dbReference>
<evidence type="ECO:0000313" key="5">
    <source>
        <dbReference type="Proteomes" id="UP000182744"/>
    </source>
</evidence>
<feature type="region of interest" description="Disordered" evidence="2">
    <location>
        <begin position="219"/>
        <end position="252"/>
    </location>
</feature>
<feature type="compositionally biased region" description="Low complexity" evidence="2">
    <location>
        <begin position="443"/>
        <end position="463"/>
    </location>
</feature>
<evidence type="ECO:0000313" key="4">
    <source>
        <dbReference type="EMBL" id="SDE62575.1"/>
    </source>
</evidence>
<evidence type="ECO:0000259" key="3">
    <source>
        <dbReference type="PROSITE" id="PS51786"/>
    </source>
</evidence>
<keyword evidence="1" id="KW-0645">Protease</keyword>
<dbReference type="InterPro" id="IPR027065">
    <property type="entry name" value="Lon_Prtase"/>
</dbReference>
<dbReference type="EC" id="3.4.21.53" evidence="1"/>
<feature type="active site" evidence="1">
    <location>
        <position position="333"/>
    </location>
</feature>
<comment type="catalytic activity">
    <reaction evidence="1">
        <text>Hydrolysis of proteins in presence of ATP.</text>
        <dbReference type="EC" id="3.4.21.53"/>
    </reaction>
</comment>
<evidence type="ECO:0000256" key="2">
    <source>
        <dbReference type="SAM" id="MobiDB-lite"/>
    </source>
</evidence>
<dbReference type="PROSITE" id="PS51786">
    <property type="entry name" value="LON_PROTEOLYTIC"/>
    <property type="match status" value="1"/>
</dbReference>
<dbReference type="Pfam" id="PF05362">
    <property type="entry name" value="Lon_C"/>
    <property type="match status" value="1"/>
</dbReference>
<comment type="similarity">
    <text evidence="1">Belongs to the peptidase S16 family.</text>
</comment>